<accession>A0A6I8NG96</accession>
<dbReference type="InParanoid" id="A0A6I8NG96"/>
<keyword evidence="1" id="KW-0812">Transmembrane</keyword>
<feature type="transmembrane region" description="Helical" evidence="1">
    <location>
        <begin position="29"/>
        <end position="49"/>
    </location>
</feature>
<dbReference type="Bgee" id="ENSOANG00000051029">
    <property type="expression patterns" value="Expressed in liver and 7 other cell types or tissues"/>
</dbReference>
<name>A0A6I8NG96_ORNAN</name>
<protein>
    <submittedName>
        <fullName evidence="2">Uncharacterized protein</fullName>
    </submittedName>
</protein>
<evidence type="ECO:0000313" key="2">
    <source>
        <dbReference type="Ensembl" id="ENSOANP00000039731.1"/>
    </source>
</evidence>
<evidence type="ECO:0000313" key="3">
    <source>
        <dbReference type="Proteomes" id="UP000002279"/>
    </source>
</evidence>
<reference evidence="2" key="3">
    <citation type="submission" date="2025-09" db="UniProtKB">
        <authorList>
            <consortium name="Ensembl"/>
        </authorList>
    </citation>
    <scope>IDENTIFICATION</scope>
    <source>
        <strain evidence="2">Glennie</strain>
    </source>
</reference>
<keyword evidence="1" id="KW-1133">Transmembrane helix</keyword>
<dbReference type="AlphaFoldDB" id="A0A6I8NG96"/>
<dbReference type="GeneTree" id="ENSGT00940000179146"/>
<keyword evidence="3" id="KW-1185">Reference proteome</keyword>
<proteinExistence type="predicted"/>
<reference evidence="2 3" key="1">
    <citation type="journal article" date="2008" name="Nature">
        <title>Genome analysis of the platypus reveals unique signatures of evolution.</title>
        <authorList>
            <person name="Warren W.C."/>
            <person name="Hillier L.W."/>
            <person name="Marshall Graves J.A."/>
            <person name="Birney E."/>
            <person name="Ponting C.P."/>
            <person name="Grutzner F."/>
            <person name="Belov K."/>
            <person name="Miller W."/>
            <person name="Clarke L."/>
            <person name="Chinwalla A.T."/>
            <person name="Yang S.P."/>
            <person name="Heger A."/>
            <person name="Locke D.P."/>
            <person name="Miethke P."/>
            <person name="Waters P.D."/>
            <person name="Veyrunes F."/>
            <person name="Fulton L."/>
            <person name="Fulton B."/>
            <person name="Graves T."/>
            <person name="Wallis J."/>
            <person name="Puente X.S."/>
            <person name="Lopez-Otin C."/>
            <person name="Ordonez G.R."/>
            <person name="Eichler E.E."/>
            <person name="Chen L."/>
            <person name="Cheng Z."/>
            <person name="Deakin J.E."/>
            <person name="Alsop A."/>
            <person name="Thompson K."/>
            <person name="Kirby P."/>
            <person name="Papenfuss A.T."/>
            <person name="Wakefield M.J."/>
            <person name="Olender T."/>
            <person name="Lancet D."/>
            <person name="Huttley G.A."/>
            <person name="Smit A.F."/>
            <person name="Pask A."/>
            <person name="Temple-Smith P."/>
            <person name="Batzer M.A."/>
            <person name="Walker J.A."/>
            <person name="Konkel M.K."/>
            <person name="Harris R.S."/>
            <person name="Whittington C.M."/>
            <person name="Wong E.S."/>
            <person name="Gemmell N.J."/>
            <person name="Buschiazzo E."/>
            <person name="Vargas Jentzsch I.M."/>
            <person name="Merkel A."/>
            <person name="Schmitz J."/>
            <person name="Zemann A."/>
            <person name="Churakov G."/>
            <person name="Kriegs J.O."/>
            <person name="Brosius J."/>
            <person name="Murchison E.P."/>
            <person name="Sachidanandam R."/>
            <person name="Smith C."/>
            <person name="Hannon G.J."/>
            <person name="Tsend-Ayush E."/>
            <person name="McMillan D."/>
            <person name="Attenborough R."/>
            <person name="Rens W."/>
            <person name="Ferguson-Smith M."/>
            <person name="Lefevre C.M."/>
            <person name="Sharp J.A."/>
            <person name="Nicholas K.R."/>
            <person name="Ray D.A."/>
            <person name="Kube M."/>
            <person name="Reinhardt R."/>
            <person name="Pringle T.H."/>
            <person name="Taylor J."/>
            <person name="Jones R.C."/>
            <person name="Nixon B."/>
            <person name="Dacheux J.L."/>
            <person name="Niwa H."/>
            <person name="Sekita Y."/>
            <person name="Huang X."/>
            <person name="Stark A."/>
            <person name="Kheradpour P."/>
            <person name="Kellis M."/>
            <person name="Flicek P."/>
            <person name="Chen Y."/>
            <person name="Webber C."/>
            <person name="Hardison R."/>
            <person name="Nelson J."/>
            <person name="Hallsworth-Pepin K."/>
            <person name="Delehaunty K."/>
            <person name="Markovic C."/>
            <person name="Minx P."/>
            <person name="Feng Y."/>
            <person name="Kremitzki C."/>
            <person name="Mitreva M."/>
            <person name="Glasscock J."/>
            <person name="Wylie T."/>
            <person name="Wohldmann P."/>
            <person name="Thiru P."/>
            <person name="Nhan M.N."/>
            <person name="Pohl C.S."/>
            <person name="Smith S.M."/>
            <person name="Hou S."/>
            <person name="Nefedov M."/>
            <person name="de Jong P.J."/>
            <person name="Renfree M.B."/>
            <person name="Mardis E.R."/>
            <person name="Wilson R.K."/>
        </authorList>
    </citation>
    <scope>NUCLEOTIDE SEQUENCE [LARGE SCALE GENOMIC DNA]</scope>
    <source>
        <strain evidence="2 3">Glennie</strain>
    </source>
</reference>
<evidence type="ECO:0000256" key="1">
    <source>
        <dbReference type="SAM" id="Phobius"/>
    </source>
</evidence>
<organism evidence="2 3">
    <name type="scientific">Ornithorhynchus anatinus</name>
    <name type="common">Duckbill platypus</name>
    <dbReference type="NCBI Taxonomy" id="9258"/>
    <lineage>
        <taxon>Eukaryota</taxon>
        <taxon>Metazoa</taxon>
        <taxon>Chordata</taxon>
        <taxon>Craniata</taxon>
        <taxon>Vertebrata</taxon>
        <taxon>Euteleostomi</taxon>
        <taxon>Mammalia</taxon>
        <taxon>Monotremata</taxon>
        <taxon>Ornithorhynchidae</taxon>
        <taxon>Ornithorhynchus</taxon>
    </lineage>
</organism>
<dbReference type="Ensembl" id="ENSOANT00000046669.1">
    <property type="protein sequence ID" value="ENSOANP00000039731.1"/>
    <property type="gene ID" value="ENSOANG00000051029.1"/>
</dbReference>
<sequence length="146" mass="15942">MENPQPRANSAPRPCPPPFPPLPQEWPSIVVPLLLLLLLLLGAVTAIWYKRAKGFQHQRMSNGAMNVEIGNPTYKMYEGGDPDDVGDLLDADFALDPDKPTNFTNPVYATLYMGAHGSRRSLASTDEKRELLGRGGAEDDLGDPLA</sequence>
<keyword evidence="1" id="KW-0472">Membrane</keyword>
<reference evidence="2" key="2">
    <citation type="submission" date="2025-08" db="UniProtKB">
        <authorList>
            <consortium name="Ensembl"/>
        </authorList>
    </citation>
    <scope>IDENTIFICATION</scope>
    <source>
        <strain evidence="2">Glennie</strain>
    </source>
</reference>
<dbReference type="Proteomes" id="UP000002279">
    <property type="component" value="Chromosome 10"/>
</dbReference>